<keyword evidence="2" id="KW-1185">Reference proteome</keyword>
<evidence type="ECO:0000313" key="2">
    <source>
        <dbReference type="Proteomes" id="UP000649617"/>
    </source>
</evidence>
<sequence>RKRYRDAAAAFTHERGESSGSAARFLDTLVRHDLMNEEDVPTQGSVRMRSQRERKAWAQNLLTVNLPLESGDEFQWQVQSPLRALQLAATEIPWFRSMLRDRLPANGGDVEALLYTDEVVPGDVLQPNPARRAYAFYMTLLNFGLLTQHPDSWLTMAVLRTSVAHAARSRLATCAPHLLRAWKPDLNEGGVLNLGEDDARWVRLRFIAVCADEAALAGLFGFRGAAGRKPCWLCRNLVARGAADQVAVDLPGGRWHSLANPYMRSFERNSDTDIWTGVDLLTAEQDNMSNAAFQDLQRNMGLHILEDSVVCNRDVREHLPPSTTCFDVLHNFHSGGIVAYEVFSFSRRLCELGISRADLATLVPRTFESARGERTLESLCAKLLDAYFGEKQWRIDGSTQQSILPLLHYWAVNFNGPQRAEMRAEFESLILLCERVVALSLLQFHQQDFMLDKLAALETAHHSKYCEAYGESAVRPKHHYTLHQTQQFRRYGAVLDTKACERKHQAMKEVVENQITRTTSFEFTVLSCLRFCEKQEQSKRPASWWQYTVQRKPQRADELRCPFQNVQVGSPLVWNLREGHLCMLLEELEETDETITLVGRRGVLKAEPAYCVCEWQLTAERISDTLKAGPQRWRPSRYWRKAGDSLLTIW</sequence>
<dbReference type="Proteomes" id="UP000649617">
    <property type="component" value="Unassembled WGS sequence"/>
</dbReference>
<feature type="non-terminal residue" evidence="1">
    <location>
        <position position="650"/>
    </location>
</feature>
<proteinExistence type="predicted"/>
<evidence type="ECO:0000313" key="1">
    <source>
        <dbReference type="EMBL" id="CAE7212638.1"/>
    </source>
</evidence>
<reference evidence="1" key="1">
    <citation type="submission" date="2021-02" db="EMBL/GenBank/DDBJ databases">
        <authorList>
            <person name="Dougan E. K."/>
            <person name="Rhodes N."/>
            <person name="Thang M."/>
            <person name="Chan C."/>
        </authorList>
    </citation>
    <scope>NUCLEOTIDE SEQUENCE</scope>
</reference>
<name>A0A812JMM5_SYMPI</name>
<protein>
    <submittedName>
        <fullName evidence="1">Uncharacterized protein</fullName>
    </submittedName>
</protein>
<comment type="caution">
    <text evidence="1">The sequence shown here is derived from an EMBL/GenBank/DDBJ whole genome shotgun (WGS) entry which is preliminary data.</text>
</comment>
<dbReference type="EMBL" id="CAJNIZ010002608">
    <property type="protein sequence ID" value="CAE7212638.1"/>
    <property type="molecule type" value="Genomic_DNA"/>
</dbReference>
<organism evidence="1 2">
    <name type="scientific">Symbiodinium pilosum</name>
    <name type="common">Dinoflagellate</name>
    <dbReference type="NCBI Taxonomy" id="2952"/>
    <lineage>
        <taxon>Eukaryota</taxon>
        <taxon>Sar</taxon>
        <taxon>Alveolata</taxon>
        <taxon>Dinophyceae</taxon>
        <taxon>Suessiales</taxon>
        <taxon>Symbiodiniaceae</taxon>
        <taxon>Symbiodinium</taxon>
    </lineage>
</organism>
<dbReference type="OrthoDB" id="448343at2759"/>
<gene>
    <name evidence="1" type="ORF">SPIL2461_LOCUS2396</name>
</gene>
<accession>A0A812JMM5</accession>
<dbReference type="AlphaFoldDB" id="A0A812JMM5"/>